<feature type="region of interest" description="Disordered" evidence="3">
    <location>
        <begin position="684"/>
        <end position="705"/>
    </location>
</feature>
<dbReference type="SMART" id="SM00642">
    <property type="entry name" value="Aamy"/>
    <property type="match status" value="1"/>
</dbReference>
<keyword evidence="2" id="KW-0326">Glycosidase</keyword>
<evidence type="ECO:0000256" key="4">
    <source>
        <dbReference type="SAM" id="Phobius"/>
    </source>
</evidence>
<organism evidence="6 7">
    <name type="scientific">Candidatus Avisuccinivibrio stercorigallinarum</name>
    <dbReference type="NCBI Taxonomy" id="2840704"/>
    <lineage>
        <taxon>Bacteria</taxon>
        <taxon>Pseudomonadati</taxon>
        <taxon>Pseudomonadota</taxon>
        <taxon>Gammaproteobacteria</taxon>
        <taxon>Aeromonadales</taxon>
        <taxon>Succinivibrionaceae</taxon>
        <taxon>Succinivibrionaceae incertae sedis</taxon>
        <taxon>Candidatus Avisuccinivibrio</taxon>
    </lineage>
</organism>
<evidence type="ECO:0000256" key="2">
    <source>
        <dbReference type="ARBA" id="ARBA00023295"/>
    </source>
</evidence>
<evidence type="ECO:0000256" key="1">
    <source>
        <dbReference type="ARBA" id="ARBA00022801"/>
    </source>
</evidence>
<reference evidence="6" key="2">
    <citation type="journal article" date="2021" name="PeerJ">
        <title>Extensive microbial diversity within the chicken gut microbiome revealed by metagenomics and culture.</title>
        <authorList>
            <person name="Gilroy R."/>
            <person name="Ravi A."/>
            <person name="Getino M."/>
            <person name="Pursley I."/>
            <person name="Horton D.L."/>
            <person name="Alikhan N.F."/>
            <person name="Baker D."/>
            <person name="Gharbi K."/>
            <person name="Hall N."/>
            <person name="Watson M."/>
            <person name="Adriaenssens E.M."/>
            <person name="Foster-Nyarko E."/>
            <person name="Jarju S."/>
            <person name="Secka A."/>
            <person name="Antonio M."/>
            <person name="Oren A."/>
            <person name="Chaudhuri R.R."/>
            <person name="La Ragione R."/>
            <person name="Hildebrand F."/>
            <person name="Pallen M.J."/>
        </authorList>
    </citation>
    <scope>NUCLEOTIDE SEQUENCE</scope>
    <source>
        <strain evidence="6">17213</strain>
    </source>
</reference>
<dbReference type="InterPro" id="IPR006047">
    <property type="entry name" value="GH13_cat_dom"/>
</dbReference>
<feature type="domain" description="Glycosyl hydrolase family 13 catalytic" evidence="5">
    <location>
        <begin position="141"/>
        <end position="536"/>
    </location>
</feature>
<dbReference type="AlphaFoldDB" id="A0A9D9GTX9"/>
<feature type="transmembrane region" description="Helical" evidence="4">
    <location>
        <begin position="541"/>
        <end position="559"/>
    </location>
</feature>
<dbReference type="GO" id="GO:0005975">
    <property type="term" value="P:carbohydrate metabolic process"/>
    <property type="evidence" value="ECO:0007669"/>
    <property type="project" value="InterPro"/>
</dbReference>
<dbReference type="PANTHER" id="PTHR10357">
    <property type="entry name" value="ALPHA-AMYLASE FAMILY MEMBER"/>
    <property type="match status" value="1"/>
</dbReference>
<protein>
    <recommendedName>
        <fullName evidence="5">Glycosyl hydrolase family 13 catalytic domain-containing protein</fullName>
    </recommendedName>
</protein>
<dbReference type="EMBL" id="JADINH010000097">
    <property type="protein sequence ID" value="MBO8415630.1"/>
    <property type="molecule type" value="Genomic_DNA"/>
</dbReference>
<proteinExistence type="predicted"/>
<reference evidence="6" key="1">
    <citation type="submission" date="2020-10" db="EMBL/GenBank/DDBJ databases">
        <authorList>
            <person name="Gilroy R."/>
        </authorList>
    </citation>
    <scope>NUCLEOTIDE SEQUENCE</scope>
    <source>
        <strain evidence="6">17213</strain>
    </source>
</reference>
<dbReference type="InterPro" id="IPR017853">
    <property type="entry name" value="GH"/>
</dbReference>
<keyword evidence="4" id="KW-0812">Transmembrane</keyword>
<keyword evidence="1" id="KW-0378">Hydrolase</keyword>
<gene>
    <name evidence="6" type="ORF">IAB19_04530</name>
</gene>
<dbReference type="Proteomes" id="UP000823631">
    <property type="component" value="Unassembled WGS sequence"/>
</dbReference>
<evidence type="ECO:0000256" key="3">
    <source>
        <dbReference type="SAM" id="MobiDB-lite"/>
    </source>
</evidence>
<sequence>MRQNTTSPRPNLPFQCFHTCAAPDGTAETSVLFVRGANQKRLQCTLMAFPQHEGVPVQMTYTGSRFGIHRFEAKMPLDEGSNLQFYCFKISLLSPDGETVSDAVWYSSLGMSRECPLLQHCFAFERENTHPDFVPDLICYQIFPDRFASAKGCFVIDAQRYPADEPIHANEFEYKDIDQIHCGGDIDGIIHMLPYLRALGCDGVYLTPIFKAPSVSKYDTEDYDVVDPHFGGNGALKRLRMATFGYEMRLLLNGPFNHTGDMHPWFDRQERTGKGAHHHADSPYRDFYSFKQDGEPCYWKDSPSLPKLNYSSKGVQLAIFKGKNSALRKWLQVPYGIDGWVIDAASQIGDEGTAKNNVKRLRQLCRAARKTHPGCLMLGQFSADARYVLNTDENLDGAVNYTGFLSPMRAFFGGVDLRGVPIPYTGEDLRRTLENYSVGMSQQVKLCQLNQLDNHSLPRFFKIIGGEKSLYLAALAVLYTWRGIPCIYQGDELGDVINQYEIGPRSPLPFKAMEDHHVSPYSARIQSTLTELAALRRSNTALTMGSLVFICAGGAYFGYIRLYQDRFSIVLVNASRQSVKIEQGSILFPLLAAMYLPDDAVTSDECADSGESLLIPLSGRNVRRTDHGEGLEALYELLSRENLQVSAYGQTSSSEDFSKAFISELTAGKTITMPARTTVIVNNSAKEEPHSAARSAQQDKAQPEA</sequence>
<evidence type="ECO:0000259" key="5">
    <source>
        <dbReference type="SMART" id="SM00642"/>
    </source>
</evidence>
<dbReference type="Pfam" id="PF00128">
    <property type="entry name" value="Alpha-amylase"/>
    <property type="match status" value="1"/>
</dbReference>
<keyword evidence="4" id="KW-1133">Transmembrane helix</keyword>
<keyword evidence="4" id="KW-0472">Membrane</keyword>
<comment type="caution">
    <text evidence="6">The sequence shown here is derived from an EMBL/GenBank/DDBJ whole genome shotgun (WGS) entry which is preliminary data.</text>
</comment>
<name>A0A9D9GTX9_9GAMM</name>
<feature type="compositionally biased region" description="Polar residues" evidence="3">
    <location>
        <begin position="694"/>
        <end position="705"/>
    </location>
</feature>
<dbReference type="GO" id="GO:0016798">
    <property type="term" value="F:hydrolase activity, acting on glycosyl bonds"/>
    <property type="evidence" value="ECO:0007669"/>
    <property type="project" value="UniProtKB-KW"/>
</dbReference>
<dbReference type="SUPFAM" id="SSF51445">
    <property type="entry name" value="(Trans)glycosidases"/>
    <property type="match status" value="1"/>
</dbReference>
<accession>A0A9D9GTX9</accession>
<dbReference type="Gene3D" id="3.20.20.80">
    <property type="entry name" value="Glycosidases"/>
    <property type="match status" value="1"/>
</dbReference>
<dbReference type="PANTHER" id="PTHR10357:SF210">
    <property type="entry name" value="MALTODEXTRIN GLUCOSIDASE"/>
    <property type="match status" value="1"/>
</dbReference>
<evidence type="ECO:0000313" key="6">
    <source>
        <dbReference type="EMBL" id="MBO8415630.1"/>
    </source>
</evidence>
<evidence type="ECO:0000313" key="7">
    <source>
        <dbReference type="Proteomes" id="UP000823631"/>
    </source>
</evidence>